<reference evidence="2 3" key="1">
    <citation type="submission" date="2023-08" db="EMBL/GenBank/DDBJ databases">
        <title>Black Yeasts Isolated from many extreme environments.</title>
        <authorList>
            <person name="Coleine C."/>
            <person name="Stajich J.E."/>
            <person name="Selbmann L."/>
        </authorList>
    </citation>
    <scope>NUCLEOTIDE SEQUENCE [LARGE SCALE GENOMIC DNA]</scope>
    <source>
        <strain evidence="2 3">CCFEE 5792</strain>
    </source>
</reference>
<feature type="compositionally biased region" description="Polar residues" evidence="1">
    <location>
        <begin position="1"/>
        <end position="10"/>
    </location>
</feature>
<accession>A0AAV9NNE2</accession>
<dbReference type="EMBL" id="JAVRRD010000004">
    <property type="protein sequence ID" value="KAK5060031.1"/>
    <property type="molecule type" value="Genomic_DNA"/>
</dbReference>
<feature type="compositionally biased region" description="Basic residues" evidence="1">
    <location>
        <begin position="118"/>
        <end position="129"/>
    </location>
</feature>
<proteinExistence type="predicted"/>
<evidence type="ECO:0000313" key="3">
    <source>
        <dbReference type="Proteomes" id="UP001358417"/>
    </source>
</evidence>
<protein>
    <recommendedName>
        <fullName evidence="4">SMP domain-containing protein</fullName>
    </recommendedName>
</protein>
<name>A0AAV9NNE2_9EURO</name>
<feature type="compositionally biased region" description="Basic and acidic residues" evidence="1">
    <location>
        <begin position="69"/>
        <end position="91"/>
    </location>
</feature>
<evidence type="ECO:0000256" key="1">
    <source>
        <dbReference type="SAM" id="MobiDB-lite"/>
    </source>
</evidence>
<sequence>MATVAQSQSGEEPPSGIQGKGTIDEPYDQGNAPENNSKPEPVPTVAEPESQSDASKPIPSAAATNGAKTTEERGRDALRAPAKNRIEERDVSPGTLPDGSHAQTSGERGEGYEPGKLNKLKSKLPFGKH</sequence>
<dbReference type="AlphaFoldDB" id="A0AAV9NNE2"/>
<evidence type="ECO:0000313" key="2">
    <source>
        <dbReference type="EMBL" id="KAK5060031.1"/>
    </source>
</evidence>
<organism evidence="2 3">
    <name type="scientific">Exophiala bonariae</name>
    <dbReference type="NCBI Taxonomy" id="1690606"/>
    <lineage>
        <taxon>Eukaryota</taxon>
        <taxon>Fungi</taxon>
        <taxon>Dikarya</taxon>
        <taxon>Ascomycota</taxon>
        <taxon>Pezizomycotina</taxon>
        <taxon>Eurotiomycetes</taxon>
        <taxon>Chaetothyriomycetidae</taxon>
        <taxon>Chaetothyriales</taxon>
        <taxon>Herpotrichiellaceae</taxon>
        <taxon>Exophiala</taxon>
    </lineage>
</organism>
<gene>
    <name evidence="2" type="ORF">LTR84_009915</name>
</gene>
<comment type="caution">
    <text evidence="2">The sequence shown here is derived from an EMBL/GenBank/DDBJ whole genome shotgun (WGS) entry which is preliminary data.</text>
</comment>
<evidence type="ECO:0008006" key="4">
    <source>
        <dbReference type="Google" id="ProtNLM"/>
    </source>
</evidence>
<dbReference type="GeneID" id="89978073"/>
<feature type="region of interest" description="Disordered" evidence="1">
    <location>
        <begin position="1"/>
        <end position="129"/>
    </location>
</feature>
<keyword evidence="3" id="KW-1185">Reference proteome</keyword>
<dbReference type="Proteomes" id="UP001358417">
    <property type="component" value="Unassembled WGS sequence"/>
</dbReference>
<dbReference type="RefSeq" id="XP_064709852.1">
    <property type="nucleotide sequence ID" value="XM_064853453.1"/>
</dbReference>